<dbReference type="EMBL" id="MW601223">
    <property type="protein sequence ID" value="QTF82122.1"/>
    <property type="molecule type" value="Genomic_DNA"/>
</dbReference>
<dbReference type="Proteomes" id="UP000664925">
    <property type="component" value="Segment"/>
</dbReference>
<reference evidence="1" key="1">
    <citation type="submission" date="2021-02" db="EMBL/GenBank/DDBJ databases">
        <authorList>
            <person name="Johnson B.J."/>
            <person name="Isenhart S.H."/>
            <person name="Brown D.K."/>
            <person name="Kleven A.S."/>
            <person name="Bohn B.R."/>
            <person name="Martinez L.A."/>
            <person name="Garcia C.A."/>
            <person name="Zack K.M."/>
            <person name="Garlena R.A."/>
            <person name="Russell D.A."/>
            <person name="Jacobs-Sera D."/>
            <person name="Hatfull G.F."/>
        </authorList>
    </citation>
    <scope>NUCLEOTIDE SEQUENCE</scope>
</reference>
<sequence>MLEKLFGWVRFKLTDEEIDDASSTKARAEEIAAHASAVVAEASTVGERQRQLRRENHFGQKLDYVYRNAS</sequence>
<evidence type="ECO:0000313" key="2">
    <source>
        <dbReference type="Proteomes" id="UP000664925"/>
    </source>
</evidence>
<dbReference type="InterPro" id="IPR056037">
    <property type="entry name" value="DUF7620"/>
</dbReference>
<gene>
    <name evidence="1" type="primary">25</name>
    <name evidence="1" type="ORF">SEA_PRAIRIE_25</name>
</gene>
<evidence type="ECO:0000313" key="1">
    <source>
        <dbReference type="EMBL" id="QTF82122.1"/>
    </source>
</evidence>
<keyword evidence="2" id="KW-1185">Reference proteome</keyword>
<protein>
    <submittedName>
        <fullName evidence="1">Uncharacterized protein</fullName>
    </submittedName>
</protein>
<accession>A0A8A5LRM7</accession>
<organism evidence="1 2">
    <name type="scientific">Arthrobacter phage Prairie</name>
    <dbReference type="NCBI Taxonomy" id="2816463"/>
    <lineage>
        <taxon>Viruses</taxon>
        <taxon>Duplodnaviria</taxon>
        <taxon>Heunggongvirae</taxon>
        <taxon>Uroviricota</taxon>
        <taxon>Caudoviricetes</taxon>
        <taxon>Berryhillviridae</taxon>
        <taxon>Lilmacvirus</taxon>
        <taxon>Lilmacvirus prairie</taxon>
    </lineage>
</organism>
<name>A0A8A5LRM7_9CAUD</name>
<dbReference type="Pfam" id="PF24596">
    <property type="entry name" value="DUF7620"/>
    <property type="match status" value="1"/>
</dbReference>
<proteinExistence type="predicted"/>